<accession>A0ABS5PIP0</accession>
<name>A0ABS5PIP0_9FLAO</name>
<dbReference type="RefSeq" id="WP_213308104.1">
    <property type="nucleotide sequence ID" value="NZ_JAGYVZ010000051.1"/>
</dbReference>
<organism evidence="1 2">
    <name type="scientific">Flavobacterium psychroterrae</name>
    <dbReference type="NCBI Taxonomy" id="2133767"/>
    <lineage>
        <taxon>Bacteria</taxon>
        <taxon>Pseudomonadati</taxon>
        <taxon>Bacteroidota</taxon>
        <taxon>Flavobacteriia</taxon>
        <taxon>Flavobacteriales</taxon>
        <taxon>Flavobacteriaceae</taxon>
        <taxon>Flavobacterium</taxon>
    </lineage>
</organism>
<evidence type="ECO:0000313" key="2">
    <source>
        <dbReference type="Proteomes" id="UP000722625"/>
    </source>
</evidence>
<evidence type="ECO:0000313" key="1">
    <source>
        <dbReference type="EMBL" id="MBS7234183.1"/>
    </source>
</evidence>
<comment type="caution">
    <text evidence="1">The sequence shown here is derived from an EMBL/GenBank/DDBJ whole genome shotgun (WGS) entry which is preliminary data.</text>
</comment>
<gene>
    <name evidence="1" type="ORF">KHA90_24585</name>
</gene>
<dbReference type="EMBL" id="JAGYVZ010000051">
    <property type="protein sequence ID" value="MBS7234183.1"/>
    <property type="molecule type" value="Genomic_DNA"/>
</dbReference>
<proteinExistence type="predicted"/>
<protein>
    <submittedName>
        <fullName evidence="1">Uncharacterized protein</fullName>
    </submittedName>
</protein>
<keyword evidence="2" id="KW-1185">Reference proteome</keyword>
<sequence length="168" mass="17789">MDKPAAIKRALIEALGFNENLAITAEVISIQNTTCTVKLVSGMVLSDVRLCATINENEDLFITVPKVGSEVILISQTGQLSGLIVVKVDAVESISYKKGGFEFIVDGTTGKVTLKNETSNLGALVSSLLTEIQNAIILTPSGPGKIAPTTIAKLIQLDTKFKTLLNSN</sequence>
<reference evidence="1 2" key="1">
    <citation type="journal article" date="2018" name="Int. J. Syst. Evol. Microbiol.">
        <title>Flavobacterium chryseum sp. nov. and Flavobacterium psychroterrae sp. nov., novel environmental bacteria isolated from Antarctica.</title>
        <authorList>
            <person name="Kralova S."/>
            <person name="Svec P."/>
            <person name="Busse H.J."/>
            <person name="Stankova E."/>
            <person name="Vaczi P."/>
            <person name="Sedlacek I."/>
        </authorList>
    </citation>
    <scope>NUCLEOTIDE SEQUENCE [LARGE SCALE GENOMIC DNA]</scope>
    <source>
        <strain evidence="1 2">CCM 8827</strain>
    </source>
</reference>
<dbReference type="Proteomes" id="UP000722625">
    <property type="component" value="Unassembled WGS sequence"/>
</dbReference>